<dbReference type="InterPro" id="IPR036390">
    <property type="entry name" value="WH_DNA-bd_sf"/>
</dbReference>
<dbReference type="PROSITE" id="PS50949">
    <property type="entry name" value="HTH_GNTR"/>
    <property type="match status" value="1"/>
</dbReference>
<evidence type="ECO:0000313" key="7">
    <source>
        <dbReference type="Proteomes" id="UP000775500"/>
    </source>
</evidence>
<evidence type="ECO:0000259" key="5">
    <source>
        <dbReference type="PROSITE" id="PS50949"/>
    </source>
</evidence>
<name>A0ABS2FN61_9FIRM</name>
<sequence>MRLNNPFSNERPIYLQIVDRIKVKIITKEYRPGDKLPSVREMASLMQVNPNTMQRAFSILESEELVRSHRTSGRYVDLDEEKIAKLRKDLAREQTTAFLGSMEQMGFTMDEILEELEKLRKEK</sequence>
<dbReference type="Pfam" id="PF00392">
    <property type="entry name" value="GntR"/>
    <property type="match status" value="1"/>
</dbReference>
<evidence type="ECO:0000256" key="3">
    <source>
        <dbReference type="ARBA" id="ARBA00023163"/>
    </source>
</evidence>
<keyword evidence="1" id="KW-0805">Transcription regulation</keyword>
<gene>
    <name evidence="6" type="ORF">H5982_04925</name>
</gene>
<comment type="caution">
    <text evidence="6">The sequence shown here is derived from an EMBL/GenBank/DDBJ whole genome shotgun (WGS) entry which is preliminary data.</text>
</comment>
<proteinExistence type="predicted"/>
<protein>
    <submittedName>
        <fullName evidence="6">GntR family transcriptional regulator</fullName>
    </submittedName>
</protein>
<dbReference type="RefSeq" id="WP_204685597.1">
    <property type="nucleotide sequence ID" value="NZ_JACJLU010000004.1"/>
</dbReference>
<reference evidence="6 7" key="1">
    <citation type="journal article" date="2021" name="Sci. Rep.">
        <title>The distribution of antibiotic resistance genes in chicken gut microbiota commensals.</title>
        <authorList>
            <person name="Juricova H."/>
            <person name="Matiasovicova J."/>
            <person name="Kubasova T."/>
            <person name="Cejkova D."/>
            <person name="Rychlik I."/>
        </authorList>
    </citation>
    <scope>NUCLEOTIDE SEQUENCE [LARGE SCALE GENOMIC DNA]</scope>
    <source>
        <strain evidence="6 7">An423</strain>
    </source>
</reference>
<keyword evidence="4" id="KW-0175">Coiled coil</keyword>
<keyword evidence="7" id="KW-1185">Reference proteome</keyword>
<dbReference type="EMBL" id="JACJLU010000004">
    <property type="protein sequence ID" value="MBM6831453.1"/>
    <property type="molecule type" value="Genomic_DNA"/>
</dbReference>
<keyword evidence="2" id="KW-0238">DNA-binding</keyword>
<evidence type="ECO:0000313" key="6">
    <source>
        <dbReference type="EMBL" id="MBM6831453.1"/>
    </source>
</evidence>
<evidence type="ECO:0000256" key="2">
    <source>
        <dbReference type="ARBA" id="ARBA00023125"/>
    </source>
</evidence>
<keyword evidence="3" id="KW-0804">Transcription</keyword>
<dbReference type="Gene3D" id="1.10.10.10">
    <property type="entry name" value="Winged helix-like DNA-binding domain superfamily/Winged helix DNA-binding domain"/>
    <property type="match status" value="1"/>
</dbReference>
<dbReference type="SMART" id="SM00345">
    <property type="entry name" value="HTH_GNTR"/>
    <property type="match status" value="1"/>
</dbReference>
<dbReference type="PANTHER" id="PTHR38445">
    <property type="entry name" value="HTH-TYPE TRANSCRIPTIONAL REPRESSOR YTRA"/>
    <property type="match status" value="1"/>
</dbReference>
<feature type="coiled-coil region" evidence="4">
    <location>
        <begin position="76"/>
        <end position="122"/>
    </location>
</feature>
<accession>A0ABS2FN61</accession>
<evidence type="ECO:0000256" key="4">
    <source>
        <dbReference type="SAM" id="Coils"/>
    </source>
</evidence>
<evidence type="ECO:0000256" key="1">
    <source>
        <dbReference type="ARBA" id="ARBA00023015"/>
    </source>
</evidence>
<dbReference type="InterPro" id="IPR036388">
    <property type="entry name" value="WH-like_DNA-bd_sf"/>
</dbReference>
<dbReference type="Proteomes" id="UP000775500">
    <property type="component" value="Unassembled WGS sequence"/>
</dbReference>
<feature type="domain" description="HTH gntR-type" evidence="5">
    <location>
        <begin position="11"/>
        <end position="79"/>
    </location>
</feature>
<dbReference type="SUPFAM" id="SSF46785">
    <property type="entry name" value="Winged helix' DNA-binding domain"/>
    <property type="match status" value="1"/>
</dbReference>
<dbReference type="PANTHER" id="PTHR38445:SF6">
    <property type="entry name" value="GNTR-FAMILY TRANSCRIPTIONAL REGULATOR"/>
    <property type="match status" value="1"/>
</dbReference>
<organism evidence="6 7">
    <name type="scientific">Faecalicoccus acidiformans</name>
    <dbReference type="NCBI Taxonomy" id="915173"/>
    <lineage>
        <taxon>Bacteria</taxon>
        <taxon>Bacillati</taxon>
        <taxon>Bacillota</taxon>
        <taxon>Erysipelotrichia</taxon>
        <taxon>Erysipelotrichales</taxon>
        <taxon>Erysipelotrichaceae</taxon>
        <taxon>Faecalicoccus</taxon>
    </lineage>
</organism>
<dbReference type="InterPro" id="IPR000524">
    <property type="entry name" value="Tscrpt_reg_HTH_GntR"/>
</dbReference>
<dbReference type="CDD" id="cd07377">
    <property type="entry name" value="WHTH_GntR"/>
    <property type="match status" value="1"/>
</dbReference>